<accession>A0A9Q3YP35</accession>
<keyword evidence="1" id="KW-0732">Signal</keyword>
<dbReference type="AlphaFoldDB" id="A0A9Q3YP35"/>
<feature type="signal peptide" evidence="1">
    <location>
        <begin position="1"/>
        <end position="24"/>
    </location>
</feature>
<feature type="chain" id="PRO_5040378042" description="DUF4148 domain-containing protein" evidence="1">
    <location>
        <begin position="25"/>
        <end position="132"/>
    </location>
</feature>
<keyword evidence="3" id="KW-1185">Reference proteome</keyword>
<evidence type="ECO:0000256" key="1">
    <source>
        <dbReference type="SAM" id="SignalP"/>
    </source>
</evidence>
<name>A0A9Q3YP35_9GAMM</name>
<protein>
    <recommendedName>
        <fullName evidence="4">DUF4148 domain-containing protein</fullName>
    </recommendedName>
</protein>
<dbReference type="EMBL" id="JAJGNA010000040">
    <property type="protein sequence ID" value="MCC4310484.1"/>
    <property type="molecule type" value="Genomic_DNA"/>
</dbReference>
<organism evidence="2 3">
    <name type="scientific">Alloalcanivorax marinus</name>
    <dbReference type="NCBI Taxonomy" id="1177169"/>
    <lineage>
        <taxon>Bacteria</taxon>
        <taxon>Pseudomonadati</taxon>
        <taxon>Pseudomonadota</taxon>
        <taxon>Gammaproteobacteria</taxon>
        <taxon>Oceanospirillales</taxon>
        <taxon>Alcanivoracaceae</taxon>
        <taxon>Alloalcanivorax</taxon>
    </lineage>
</organism>
<sequence length="132" mass="14457">MKKALMIPFAVAALSAAPLSFAQANDYLAQRQNLDSPAHIQAIARQAIAQGEQARANSQIQGHTQGQGRDYLAERQDLDQGAAIVDAYRDLQAQQAVVKAEGNPEGTRADYLDERRSLDNQDHIQRVLFGQS</sequence>
<evidence type="ECO:0000313" key="2">
    <source>
        <dbReference type="EMBL" id="MCC4310484.1"/>
    </source>
</evidence>
<comment type="caution">
    <text evidence="2">The sequence shown here is derived from an EMBL/GenBank/DDBJ whole genome shotgun (WGS) entry which is preliminary data.</text>
</comment>
<evidence type="ECO:0008006" key="4">
    <source>
        <dbReference type="Google" id="ProtNLM"/>
    </source>
</evidence>
<gene>
    <name evidence="2" type="ORF">LL252_18110</name>
</gene>
<dbReference type="Proteomes" id="UP001108027">
    <property type="component" value="Unassembled WGS sequence"/>
</dbReference>
<dbReference type="RefSeq" id="WP_204430135.1">
    <property type="nucleotide sequence ID" value="NZ_ARXL01000155.1"/>
</dbReference>
<evidence type="ECO:0000313" key="3">
    <source>
        <dbReference type="Proteomes" id="UP001108027"/>
    </source>
</evidence>
<reference evidence="2" key="1">
    <citation type="submission" date="2021-10" db="EMBL/GenBank/DDBJ databases">
        <title>The diversity and Nitrogen Metabolism of Culturable Nitrate-Utilizing Bacteria Within the Oxygen Minimum Zone of the Changjiang (Yangtze River)Estuary.</title>
        <authorList>
            <person name="Zhang D."/>
            <person name="Zheng J."/>
            <person name="Liu S."/>
            <person name="He W."/>
        </authorList>
    </citation>
    <scope>NUCLEOTIDE SEQUENCE</scope>
    <source>
        <strain evidence="2">FXH-223</strain>
    </source>
</reference>
<proteinExistence type="predicted"/>